<dbReference type="InterPro" id="IPR003594">
    <property type="entry name" value="HATPase_dom"/>
</dbReference>
<feature type="coiled-coil region" evidence="6">
    <location>
        <begin position="271"/>
        <end position="299"/>
    </location>
</feature>
<keyword evidence="6" id="KW-0175">Coiled coil</keyword>
<accession>A0ABS6XVH2</accession>
<comment type="catalytic activity">
    <reaction evidence="1">
        <text>ATP + protein L-histidine = ADP + protein N-phospho-L-histidine.</text>
        <dbReference type="EC" id="2.7.13.3"/>
    </reaction>
</comment>
<dbReference type="RefSeq" id="WP_219317176.1">
    <property type="nucleotide sequence ID" value="NZ_JAHWYN010000007.1"/>
</dbReference>
<evidence type="ECO:0000256" key="6">
    <source>
        <dbReference type="SAM" id="Coils"/>
    </source>
</evidence>
<evidence type="ECO:0000256" key="5">
    <source>
        <dbReference type="PROSITE-ProRule" id="PRU00169"/>
    </source>
</evidence>
<dbReference type="InterPro" id="IPR003661">
    <property type="entry name" value="HisK_dim/P_dom"/>
</dbReference>
<evidence type="ECO:0000259" key="7">
    <source>
        <dbReference type="PROSITE" id="PS50109"/>
    </source>
</evidence>
<keyword evidence="4" id="KW-0902">Two-component regulatory system</keyword>
<dbReference type="Pfam" id="PF00072">
    <property type="entry name" value="Response_reg"/>
    <property type="match status" value="1"/>
</dbReference>
<comment type="caution">
    <text evidence="11">The sequence shown here is derived from an EMBL/GenBank/DDBJ whole genome shotgun (WGS) entry which is preliminary data.</text>
</comment>
<keyword evidence="3 5" id="KW-0597">Phosphoprotein</keyword>
<feature type="modified residue" description="4-aspartylphosphate" evidence="5">
    <location>
        <position position="1030"/>
    </location>
</feature>
<evidence type="ECO:0000256" key="4">
    <source>
        <dbReference type="ARBA" id="ARBA00023012"/>
    </source>
</evidence>
<dbReference type="EMBL" id="JAHWYN010000007">
    <property type="protein sequence ID" value="MBW4360686.1"/>
    <property type="molecule type" value="Genomic_DNA"/>
</dbReference>
<evidence type="ECO:0000313" key="12">
    <source>
        <dbReference type="Proteomes" id="UP000812031"/>
    </source>
</evidence>
<feature type="domain" description="PAS" evidence="9">
    <location>
        <begin position="31"/>
        <end position="101"/>
    </location>
</feature>
<dbReference type="InterPro" id="IPR005467">
    <property type="entry name" value="His_kinase_dom"/>
</dbReference>
<dbReference type="NCBIfam" id="TIGR00229">
    <property type="entry name" value="sensory_box"/>
    <property type="match status" value="4"/>
</dbReference>
<dbReference type="InterPro" id="IPR001789">
    <property type="entry name" value="Sig_transdc_resp-reg_receiver"/>
</dbReference>
<evidence type="ECO:0000259" key="9">
    <source>
        <dbReference type="PROSITE" id="PS50112"/>
    </source>
</evidence>
<feature type="domain" description="Response regulatory" evidence="8">
    <location>
        <begin position="979"/>
        <end position="1097"/>
    </location>
</feature>
<dbReference type="SMART" id="SM00448">
    <property type="entry name" value="REC"/>
    <property type="match status" value="1"/>
</dbReference>
<organism evidence="11 12">
    <name type="scientific">Flavobacterium taihuense</name>
    <dbReference type="NCBI Taxonomy" id="2857508"/>
    <lineage>
        <taxon>Bacteria</taxon>
        <taxon>Pseudomonadati</taxon>
        <taxon>Bacteroidota</taxon>
        <taxon>Flavobacteriia</taxon>
        <taxon>Flavobacteriales</taxon>
        <taxon>Flavobacteriaceae</taxon>
        <taxon>Flavobacterium</taxon>
    </lineage>
</organism>
<dbReference type="CDD" id="cd00082">
    <property type="entry name" value="HisKA"/>
    <property type="match status" value="1"/>
</dbReference>
<dbReference type="EC" id="2.7.13.3" evidence="2"/>
<proteinExistence type="predicted"/>
<dbReference type="InterPro" id="IPR000700">
    <property type="entry name" value="PAS-assoc_C"/>
</dbReference>
<feature type="domain" description="Histidine kinase" evidence="7">
    <location>
        <begin position="728"/>
        <end position="949"/>
    </location>
</feature>
<evidence type="ECO:0000256" key="2">
    <source>
        <dbReference type="ARBA" id="ARBA00012438"/>
    </source>
</evidence>
<dbReference type="Pfam" id="PF00512">
    <property type="entry name" value="HisKA"/>
    <property type="match status" value="1"/>
</dbReference>
<feature type="domain" description="PAS" evidence="9">
    <location>
        <begin position="297"/>
        <end position="367"/>
    </location>
</feature>
<dbReference type="SMART" id="SM00387">
    <property type="entry name" value="HATPase_c"/>
    <property type="match status" value="1"/>
</dbReference>
<sequence>MKETILSVEELLQKVKRQEHNISLLQKKIDSIANFEFFTRETSDFICVSDLNSYFKEFNQVFITKLGYSKRELLLNTYIKYIYPDDVPKTRDALQELLKGNSPVIFENRIVTKEGKLVSVQWTSIINPSKNLVYSIGRDITEIRKIQEKLIASETLLNDAQRIAKIGSWEFNLATKELIWSKELFHVFEMPDSSNKSLYERYLEHFTEEEKEIINKMIDESIKTGLPYEITHKMQLPNNNFKWIYGTGIPILNDKGKIIALRGVAQDITEKKRIESEILAKENEVAAIKEKEIERLSNAKFRNYVENAPDGVMVVNKEGYFLEVNPAATMITGYAKNKLLKKALRDITPPDAIKKIEFIFEALFLKGTSNDIVPFIHKNGVIRCWSIDAVKLSEKEILLFVKDVTEQIQTMDALKEKEERFRVLVENAPEALVVIDFEEQKFVSVSQSALALFKMTEEELLEIGPINLSPKYQANGRLSVDMADEKFGEAIAGGKPSFEWIHVDSEGNYLFCDVRLVRLPAENKVLIRASIIDITERKKAEAKLKESELFLKETQIIGQLGTYSINMYNGKWTRTDLLNTILGIDADYDLNEETWTALVHPAWREELAVYFQEEVVTKRKQFNKEYKIIRVNDNAERWVHGIGTLKWDEGNNPSVVVGTIRDITDRKLLELELIRAKEKAEENEKDLYVKYIEYEEINEQLKQTNKELKKAKIQADEANKAKSDFLSNMSHEIRTPLNGIVGFTDLLMKTNLEKNQLEYMSTVNVSANSLMEIINDILDFSKIESGKLELHIEDIDLFRLLHQVIDLFKHQANLKNIDLSLTIEESVPQYIYADSIRLKQILVNLISNALKFTSFGYIRLDVEQIKEGNKKSTIKFSIKDTGIGIKQYNQKKIFNSFVQEDNATSRKFGGTGLGLAISNLLLELMDSSLQLKSKYGDGSDFFFEIKFRKAVPLKETFVEPSSSRKIQKISKAKNLDTLRVLIVEDNKINMFLAKTLVKRIIPNAVILEAYDGEEGVEQFGINSPDLILMDIQMPIKNGYEATVEIRNMSKGDIVPIIALTAGIMVGEKDKCIEYGMNDYVSKPIIEDDLDVIIHKWLPKMIN</sequence>
<dbReference type="Pfam" id="PF13426">
    <property type="entry name" value="PAS_9"/>
    <property type="match status" value="3"/>
</dbReference>
<dbReference type="PROSITE" id="PS50113">
    <property type="entry name" value="PAC"/>
    <property type="match status" value="2"/>
</dbReference>
<evidence type="ECO:0000256" key="1">
    <source>
        <dbReference type="ARBA" id="ARBA00000085"/>
    </source>
</evidence>
<dbReference type="PANTHER" id="PTHR45339:SF1">
    <property type="entry name" value="HYBRID SIGNAL TRANSDUCTION HISTIDINE KINASE J"/>
    <property type="match status" value="1"/>
</dbReference>
<feature type="domain" description="PAC" evidence="10">
    <location>
        <begin position="622"/>
        <end position="675"/>
    </location>
</feature>
<gene>
    <name evidence="11" type="ORF">KZH69_09345</name>
</gene>
<feature type="coiled-coil region" evidence="6">
    <location>
        <begin position="666"/>
        <end position="721"/>
    </location>
</feature>
<evidence type="ECO:0000256" key="3">
    <source>
        <dbReference type="ARBA" id="ARBA00022553"/>
    </source>
</evidence>
<dbReference type="CDD" id="cd17546">
    <property type="entry name" value="REC_hyHK_CKI1_RcsC-like"/>
    <property type="match status" value="1"/>
</dbReference>
<keyword evidence="12" id="KW-1185">Reference proteome</keyword>
<feature type="domain" description="PAS" evidence="9">
    <location>
        <begin position="417"/>
        <end position="461"/>
    </location>
</feature>
<dbReference type="SMART" id="SM00388">
    <property type="entry name" value="HisKA"/>
    <property type="match status" value="1"/>
</dbReference>
<dbReference type="InterPro" id="IPR013655">
    <property type="entry name" value="PAS_fold_3"/>
</dbReference>
<dbReference type="PROSITE" id="PS50110">
    <property type="entry name" value="RESPONSE_REGULATORY"/>
    <property type="match status" value="1"/>
</dbReference>
<dbReference type="CDD" id="cd16922">
    <property type="entry name" value="HATPase_EvgS-ArcB-TorS-like"/>
    <property type="match status" value="1"/>
</dbReference>
<dbReference type="CDD" id="cd00130">
    <property type="entry name" value="PAS"/>
    <property type="match status" value="3"/>
</dbReference>
<dbReference type="SMART" id="SM00091">
    <property type="entry name" value="PAS"/>
    <property type="match status" value="3"/>
</dbReference>
<dbReference type="InterPro" id="IPR000014">
    <property type="entry name" value="PAS"/>
</dbReference>
<evidence type="ECO:0000259" key="10">
    <source>
        <dbReference type="PROSITE" id="PS50113"/>
    </source>
</evidence>
<dbReference type="PANTHER" id="PTHR45339">
    <property type="entry name" value="HYBRID SIGNAL TRANSDUCTION HISTIDINE KINASE J"/>
    <property type="match status" value="1"/>
</dbReference>
<dbReference type="Pfam" id="PF02518">
    <property type="entry name" value="HATPase_c"/>
    <property type="match status" value="1"/>
</dbReference>
<reference evidence="11 12" key="1">
    <citation type="submission" date="2021-07" db="EMBL/GenBank/DDBJ databases">
        <title>Flavobacterium sp. nov. isolated from sediment on the Taihu Lake.</title>
        <authorList>
            <person name="Qu J.-H."/>
        </authorList>
    </citation>
    <scope>NUCLEOTIDE SEQUENCE [LARGE SCALE GENOMIC DNA]</scope>
    <source>
        <strain evidence="11 12">NAS39</strain>
    </source>
</reference>
<dbReference type="SMART" id="SM00086">
    <property type="entry name" value="PAC"/>
    <property type="match status" value="4"/>
</dbReference>
<dbReference type="InterPro" id="IPR001610">
    <property type="entry name" value="PAC"/>
</dbReference>
<protein>
    <recommendedName>
        <fullName evidence="2">histidine kinase</fullName>
        <ecNumber evidence="2">2.7.13.3</ecNumber>
    </recommendedName>
</protein>
<evidence type="ECO:0000313" key="11">
    <source>
        <dbReference type="EMBL" id="MBW4360686.1"/>
    </source>
</evidence>
<feature type="domain" description="PAC" evidence="10">
    <location>
        <begin position="228"/>
        <end position="280"/>
    </location>
</feature>
<evidence type="ECO:0000259" key="8">
    <source>
        <dbReference type="PROSITE" id="PS50110"/>
    </source>
</evidence>
<dbReference type="PROSITE" id="PS50109">
    <property type="entry name" value="HIS_KIN"/>
    <property type="match status" value="1"/>
</dbReference>
<dbReference type="Pfam" id="PF08447">
    <property type="entry name" value="PAS_3"/>
    <property type="match status" value="2"/>
</dbReference>
<dbReference type="Proteomes" id="UP000812031">
    <property type="component" value="Unassembled WGS sequence"/>
</dbReference>
<name>A0ABS6XVH2_9FLAO</name>
<feature type="coiled-coil region" evidence="6">
    <location>
        <begin position="1"/>
        <end position="28"/>
    </location>
</feature>
<dbReference type="PROSITE" id="PS50112">
    <property type="entry name" value="PAS"/>
    <property type="match status" value="3"/>
</dbReference>